<keyword evidence="2" id="KW-1185">Reference proteome</keyword>
<dbReference type="OrthoDB" id="10653389at2759"/>
<dbReference type="Proteomes" id="UP000789405">
    <property type="component" value="Unassembled WGS sequence"/>
</dbReference>
<proteinExistence type="predicted"/>
<evidence type="ECO:0000313" key="2">
    <source>
        <dbReference type="Proteomes" id="UP000789405"/>
    </source>
</evidence>
<reference evidence="1" key="1">
    <citation type="submission" date="2021-06" db="EMBL/GenBank/DDBJ databases">
        <authorList>
            <person name="Kallberg Y."/>
            <person name="Tangrot J."/>
            <person name="Rosling A."/>
        </authorList>
    </citation>
    <scope>NUCLEOTIDE SEQUENCE</scope>
    <source>
        <strain evidence="1">MA453B</strain>
    </source>
</reference>
<dbReference type="EMBL" id="CAJVPY010007689">
    <property type="protein sequence ID" value="CAG8684239.1"/>
    <property type="molecule type" value="Genomic_DNA"/>
</dbReference>
<dbReference type="AlphaFoldDB" id="A0A9N9EPZ7"/>
<comment type="caution">
    <text evidence="1">The sequence shown here is derived from an EMBL/GenBank/DDBJ whole genome shotgun (WGS) entry which is preliminary data.</text>
</comment>
<name>A0A9N9EPZ7_9GLOM</name>
<gene>
    <name evidence="1" type="ORF">DERYTH_LOCUS11996</name>
</gene>
<organism evidence="1 2">
    <name type="scientific">Dentiscutata erythropus</name>
    <dbReference type="NCBI Taxonomy" id="1348616"/>
    <lineage>
        <taxon>Eukaryota</taxon>
        <taxon>Fungi</taxon>
        <taxon>Fungi incertae sedis</taxon>
        <taxon>Mucoromycota</taxon>
        <taxon>Glomeromycotina</taxon>
        <taxon>Glomeromycetes</taxon>
        <taxon>Diversisporales</taxon>
        <taxon>Gigasporaceae</taxon>
        <taxon>Dentiscutata</taxon>
    </lineage>
</organism>
<evidence type="ECO:0000313" key="1">
    <source>
        <dbReference type="EMBL" id="CAG8684239.1"/>
    </source>
</evidence>
<accession>A0A9N9EPZ7</accession>
<protein>
    <submittedName>
        <fullName evidence="1">12673_t:CDS:1</fullName>
    </submittedName>
</protein>
<sequence length="340" mass="40946">MVQKEDYYSEVINLLDKNGFYAKTLERLSNYSTVKVSFNKYDYFLIIWHKKISQKKDYLDLYNAIQNYTPKDNRFHNKEYCSDHIIICKSLEIDESDKIEEFEKKTKKHLKYYHCEKNWIIKMIIVYFSYQYAIFKNISKTEFVVAKMRESCKNITGFEDLFQKYVAEYELSIVINILTTNDYRYTVVKTGNTQKNYTIVKVSYSSYFFYLFLWHKKVVTLQDYTELYNAVNINYVPPKNPTHTESVKYFCKDDHIIVCEESCNSDGDIIEGYMNSKTIKLPLPYNYCNENWIIYHIVEYFSYQYVISKKMSIHDTDSFANYMAENVKKFSCFEEYCKKI</sequence>